<dbReference type="EMBL" id="JAGHKP010000005">
    <property type="protein sequence ID" value="MBO9155191.1"/>
    <property type="molecule type" value="Genomic_DNA"/>
</dbReference>
<gene>
    <name evidence="4" type="ORF">J7I43_23395</name>
</gene>
<dbReference type="Proteomes" id="UP000679126">
    <property type="component" value="Unassembled WGS sequence"/>
</dbReference>
<dbReference type="Gene3D" id="3.55.50.30">
    <property type="match status" value="1"/>
</dbReference>
<keyword evidence="1" id="KW-1133">Transmembrane helix</keyword>
<dbReference type="PANTHER" id="PTHR30273">
    <property type="entry name" value="PERIPLASMIC SIGNAL SENSOR AND SIGMA FACTOR ACTIVATOR FECR-RELATED"/>
    <property type="match status" value="1"/>
</dbReference>
<dbReference type="Gene3D" id="2.60.120.1440">
    <property type="match status" value="1"/>
</dbReference>
<comment type="caution">
    <text evidence="4">The sequence shown here is derived from an EMBL/GenBank/DDBJ whole genome shotgun (WGS) entry which is preliminary data.</text>
</comment>
<dbReference type="InterPro" id="IPR012373">
    <property type="entry name" value="Ferrdict_sens_TM"/>
</dbReference>
<dbReference type="Pfam" id="PF04773">
    <property type="entry name" value="FecR"/>
    <property type="match status" value="1"/>
</dbReference>
<reference evidence="5" key="1">
    <citation type="submission" date="2021-03" db="EMBL/GenBank/DDBJ databases">
        <title>Assistant Professor.</title>
        <authorList>
            <person name="Huq M.A."/>
        </authorList>
    </citation>
    <scope>NUCLEOTIDE SEQUENCE [LARGE SCALE GENOMIC DNA]</scope>
    <source>
        <strain evidence="5">MAH-28</strain>
    </source>
</reference>
<evidence type="ECO:0000313" key="4">
    <source>
        <dbReference type="EMBL" id="MBO9155191.1"/>
    </source>
</evidence>
<feature type="domain" description="FecR protein" evidence="2">
    <location>
        <begin position="182"/>
        <end position="277"/>
    </location>
</feature>
<dbReference type="InterPro" id="IPR006860">
    <property type="entry name" value="FecR"/>
</dbReference>
<keyword evidence="5" id="KW-1185">Reference proteome</keyword>
<dbReference type="Pfam" id="PF16344">
    <property type="entry name" value="FecR_C"/>
    <property type="match status" value="1"/>
</dbReference>
<keyword evidence="1" id="KW-0472">Membrane</keyword>
<feature type="domain" description="Protein FecR C-terminal" evidence="3">
    <location>
        <begin position="320"/>
        <end position="387"/>
    </location>
</feature>
<evidence type="ECO:0000259" key="2">
    <source>
        <dbReference type="Pfam" id="PF04773"/>
    </source>
</evidence>
<organism evidence="4 5">
    <name type="scientific">Chitinophaga chungangae</name>
    <dbReference type="NCBI Taxonomy" id="2821488"/>
    <lineage>
        <taxon>Bacteria</taxon>
        <taxon>Pseudomonadati</taxon>
        <taxon>Bacteroidota</taxon>
        <taxon>Chitinophagia</taxon>
        <taxon>Chitinophagales</taxon>
        <taxon>Chitinophagaceae</taxon>
        <taxon>Chitinophaga</taxon>
    </lineage>
</organism>
<proteinExistence type="predicted"/>
<dbReference type="RefSeq" id="WP_209148420.1">
    <property type="nucleotide sequence ID" value="NZ_JAGHKP010000005.1"/>
</dbReference>
<evidence type="ECO:0000313" key="5">
    <source>
        <dbReference type="Proteomes" id="UP000679126"/>
    </source>
</evidence>
<sequence>MDQQRIDHLLKQYAAGELTEEEQQELEALLAQPGQKELEERIAAIMGEEGSPSYTVSEERSNATFGRILSADKPLRRKVKPVRRWLAAAAAVLLVVSAGGYFLLNRSRQPVETAQSQPLKPEKAPGRNTAILYLADSSAVELDSLGNGILAAQGGTRVMMANGQLSYLPQPGGSPQKPAFNRIVTPRGGEFTIVLPDGTRVWLNAASSLIFPTAFSGAKREVELTGEAYMQVAEDKAHPFEVKIREVNISVLGTQFNIMGYEDESGIVTTLVSGSVRVTAPGNDARLLTPGQHAVVDRSGALRIEKADVAEETAWKNGRIYFERANIRQIMRQVSRWYDIDIEYRGNVADMDFTCTVSRRDKLSKLLALLEMTGAVHFTMEGNTIVVQP</sequence>
<accession>A0ABS3YKG9</accession>
<dbReference type="PANTHER" id="PTHR30273:SF2">
    <property type="entry name" value="PROTEIN FECR"/>
    <property type="match status" value="1"/>
</dbReference>
<evidence type="ECO:0000259" key="3">
    <source>
        <dbReference type="Pfam" id="PF16344"/>
    </source>
</evidence>
<feature type="transmembrane region" description="Helical" evidence="1">
    <location>
        <begin position="85"/>
        <end position="104"/>
    </location>
</feature>
<protein>
    <submittedName>
        <fullName evidence="4">FecR domain-containing protein</fullName>
    </submittedName>
</protein>
<name>A0ABS3YKG9_9BACT</name>
<dbReference type="InterPro" id="IPR032508">
    <property type="entry name" value="FecR_C"/>
</dbReference>
<evidence type="ECO:0000256" key="1">
    <source>
        <dbReference type="SAM" id="Phobius"/>
    </source>
</evidence>
<keyword evidence="1" id="KW-0812">Transmembrane</keyword>